<keyword evidence="1" id="KW-0472">Membrane</keyword>
<keyword evidence="3" id="KW-1185">Reference proteome</keyword>
<gene>
    <name evidence="2" type="ORF">L2764_13850</name>
</gene>
<sequence>MNDKELFEYLIEFTLDFGVGGAFIGGLMILLTKLPVSVGKIFFGGAVRDFEFNRRTGMLTRWKYIPLTGIKRRTISKPFSEFVPYLHNIVTGAGTSAGWNMIMMHKDSRRLSFGSFGMINITSRGDAMAFWDFIQCYMDISQPLPDSPLLEVNRQLDPVTREHDKQTHRPERYWRDMTHNDIQLKSLDMQSSISRLAAGEES</sequence>
<feature type="transmembrane region" description="Helical" evidence="1">
    <location>
        <begin position="6"/>
        <end position="31"/>
    </location>
</feature>
<dbReference type="EMBL" id="JAKIKS010000052">
    <property type="protein sequence ID" value="MCL1125529.1"/>
    <property type="molecule type" value="Genomic_DNA"/>
</dbReference>
<dbReference type="RefSeq" id="WP_248940843.1">
    <property type="nucleotide sequence ID" value="NZ_JAKIKS010000052.1"/>
</dbReference>
<proteinExistence type="predicted"/>
<dbReference type="Proteomes" id="UP001203423">
    <property type="component" value="Unassembled WGS sequence"/>
</dbReference>
<reference evidence="2 3" key="1">
    <citation type="submission" date="2022-01" db="EMBL/GenBank/DDBJ databases">
        <title>Whole genome-based taxonomy of the Shewanellaceae.</title>
        <authorList>
            <person name="Martin-Rodriguez A.J."/>
        </authorList>
    </citation>
    <scope>NUCLEOTIDE SEQUENCE [LARGE SCALE GENOMIC DNA]</scope>
    <source>
        <strain evidence="2 3">DSM 17177</strain>
    </source>
</reference>
<evidence type="ECO:0000313" key="3">
    <source>
        <dbReference type="Proteomes" id="UP001203423"/>
    </source>
</evidence>
<comment type="caution">
    <text evidence="2">The sequence shown here is derived from an EMBL/GenBank/DDBJ whole genome shotgun (WGS) entry which is preliminary data.</text>
</comment>
<keyword evidence="1" id="KW-0812">Transmembrane</keyword>
<evidence type="ECO:0000256" key="1">
    <source>
        <dbReference type="SAM" id="Phobius"/>
    </source>
</evidence>
<name>A0ABT0LD93_9GAMM</name>
<accession>A0ABT0LD93</accession>
<evidence type="ECO:0000313" key="2">
    <source>
        <dbReference type="EMBL" id="MCL1125529.1"/>
    </source>
</evidence>
<protein>
    <submittedName>
        <fullName evidence="2">Uncharacterized protein</fullName>
    </submittedName>
</protein>
<organism evidence="2 3">
    <name type="scientific">Shewanella surugensis</name>
    <dbReference type="NCBI Taxonomy" id="212020"/>
    <lineage>
        <taxon>Bacteria</taxon>
        <taxon>Pseudomonadati</taxon>
        <taxon>Pseudomonadota</taxon>
        <taxon>Gammaproteobacteria</taxon>
        <taxon>Alteromonadales</taxon>
        <taxon>Shewanellaceae</taxon>
        <taxon>Shewanella</taxon>
    </lineage>
</organism>
<keyword evidence="1" id="KW-1133">Transmembrane helix</keyword>